<reference evidence="2 3" key="1">
    <citation type="submission" date="2020-07" db="EMBL/GenBank/DDBJ databases">
        <title>Sequencing the genomes of 1000 actinobacteria strains.</title>
        <authorList>
            <person name="Klenk H.-P."/>
        </authorList>
    </citation>
    <scope>NUCLEOTIDE SEQUENCE [LARGE SCALE GENOMIC DNA]</scope>
    <source>
        <strain evidence="2 3">DSM 18448</strain>
    </source>
</reference>
<dbReference type="SUPFAM" id="SSF49899">
    <property type="entry name" value="Concanavalin A-like lectins/glucanases"/>
    <property type="match status" value="1"/>
</dbReference>
<dbReference type="PANTHER" id="PTHR10963:SF60">
    <property type="entry name" value="GRAM-NEGATIVE BACTERIA-BINDING PROTEIN 1-RELATED"/>
    <property type="match status" value="1"/>
</dbReference>
<dbReference type="Gene3D" id="2.60.120.200">
    <property type="match status" value="1"/>
</dbReference>
<proteinExistence type="predicted"/>
<name>A0A852ZUR8_9ACTN</name>
<gene>
    <name evidence="2" type="ORF">F4554_005074</name>
</gene>
<protein>
    <submittedName>
        <fullName evidence="2">Beta-glucanase (GH16 family)</fullName>
    </submittedName>
</protein>
<dbReference type="InterPro" id="IPR006311">
    <property type="entry name" value="TAT_signal"/>
</dbReference>
<organism evidence="2 3">
    <name type="scientific">Actinopolymorpha rutila</name>
    <dbReference type="NCBI Taxonomy" id="446787"/>
    <lineage>
        <taxon>Bacteria</taxon>
        <taxon>Bacillati</taxon>
        <taxon>Actinomycetota</taxon>
        <taxon>Actinomycetes</taxon>
        <taxon>Propionibacteriales</taxon>
        <taxon>Actinopolymorphaceae</taxon>
        <taxon>Actinopolymorpha</taxon>
    </lineage>
</organism>
<dbReference type="AlphaFoldDB" id="A0A852ZUR8"/>
<dbReference type="CDD" id="cd08023">
    <property type="entry name" value="GH16_laminarinase_like"/>
    <property type="match status" value="1"/>
</dbReference>
<feature type="domain" description="GH16" evidence="1">
    <location>
        <begin position="42"/>
        <end position="297"/>
    </location>
</feature>
<dbReference type="InterPro" id="IPR050546">
    <property type="entry name" value="Glycosyl_Hydrlase_16"/>
</dbReference>
<evidence type="ECO:0000313" key="2">
    <source>
        <dbReference type="EMBL" id="NYH92436.1"/>
    </source>
</evidence>
<dbReference type="Proteomes" id="UP000579605">
    <property type="component" value="Unassembled WGS sequence"/>
</dbReference>
<dbReference type="PANTHER" id="PTHR10963">
    <property type="entry name" value="GLYCOSYL HYDROLASE-RELATED"/>
    <property type="match status" value="1"/>
</dbReference>
<evidence type="ECO:0000313" key="3">
    <source>
        <dbReference type="Proteomes" id="UP000579605"/>
    </source>
</evidence>
<keyword evidence="3" id="KW-1185">Reference proteome</keyword>
<dbReference type="Pfam" id="PF00722">
    <property type="entry name" value="Glyco_hydro_16"/>
    <property type="match status" value="1"/>
</dbReference>
<evidence type="ECO:0000259" key="1">
    <source>
        <dbReference type="PROSITE" id="PS51762"/>
    </source>
</evidence>
<dbReference type="PROSITE" id="PS51762">
    <property type="entry name" value="GH16_2"/>
    <property type="match status" value="1"/>
</dbReference>
<dbReference type="PROSITE" id="PS51318">
    <property type="entry name" value="TAT"/>
    <property type="match status" value="1"/>
</dbReference>
<sequence>MTDGSMRRRSLLRTAGICIGAAVASSVTDTGSARAETVRSVFHRPTLVDPATPRNARPSIGGTGRSLVFSDEFTGRSLDTSKWNAVEQHRSPGNHGVDYWYKSANVHVGGGALELGISQLGTDAYGGSRVDSQGKFDFTFGTIEYAIHVPPTIGHLAAAWLQAANGLTPGGVVDGTARDGEEIDIVETFSTDDKFGVTVHWDGYGADHRQSNTVVTAPGLHDGTWYHTFTLDWTPTTMTFGYDGDVVRTITDPALISQVKEFPIASNEIISYAQGDIHDAPLDWHSTMYVDYIRIWQ</sequence>
<comment type="caution">
    <text evidence="2">The sequence shown here is derived from an EMBL/GenBank/DDBJ whole genome shotgun (WGS) entry which is preliminary data.</text>
</comment>
<dbReference type="RefSeq" id="WP_179789864.1">
    <property type="nucleotide sequence ID" value="NZ_BAAARR010000005.1"/>
</dbReference>
<dbReference type="InterPro" id="IPR000757">
    <property type="entry name" value="Beta-glucanase-like"/>
</dbReference>
<dbReference type="GO" id="GO:0005975">
    <property type="term" value="P:carbohydrate metabolic process"/>
    <property type="evidence" value="ECO:0007669"/>
    <property type="project" value="InterPro"/>
</dbReference>
<dbReference type="GO" id="GO:0004553">
    <property type="term" value="F:hydrolase activity, hydrolyzing O-glycosyl compounds"/>
    <property type="evidence" value="ECO:0007669"/>
    <property type="project" value="InterPro"/>
</dbReference>
<dbReference type="InterPro" id="IPR013320">
    <property type="entry name" value="ConA-like_dom_sf"/>
</dbReference>
<dbReference type="EMBL" id="JACBZH010000001">
    <property type="protein sequence ID" value="NYH92436.1"/>
    <property type="molecule type" value="Genomic_DNA"/>
</dbReference>
<accession>A0A852ZUR8</accession>